<evidence type="ECO:0000256" key="4">
    <source>
        <dbReference type="ARBA" id="ARBA00023125"/>
    </source>
</evidence>
<evidence type="ECO:0000313" key="7">
    <source>
        <dbReference type="EMBL" id="KMZ62072.1"/>
    </source>
</evidence>
<name>A0A0K9P1H0_ZOSMR</name>
<dbReference type="PANTHER" id="PTHR43092">
    <property type="entry name" value="L-CYSTEINE DESULFHYDRASE"/>
    <property type="match status" value="1"/>
</dbReference>
<evidence type="ECO:0000313" key="8">
    <source>
        <dbReference type="Proteomes" id="UP000036987"/>
    </source>
</evidence>
<evidence type="ECO:0008006" key="9">
    <source>
        <dbReference type="Google" id="ProtNLM"/>
    </source>
</evidence>
<gene>
    <name evidence="7" type="ORF">ZOSMA_493G00020</name>
</gene>
<dbReference type="AlphaFoldDB" id="A0A0K9P1H0"/>
<dbReference type="Gene3D" id="2.40.330.10">
    <property type="entry name" value="DNA-binding pseudobarrel domain"/>
    <property type="match status" value="1"/>
</dbReference>
<dbReference type="STRING" id="29655.A0A0K9P1H0"/>
<dbReference type="Proteomes" id="UP000036987">
    <property type="component" value="Unassembled WGS sequence"/>
</dbReference>
<protein>
    <recommendedName>
        <fullName evidence="9">TF-B3 domain-containing protein</fullName>
    </recommendedName>
</protein>
<keyword evidence="6" id="KW-0539">Nucleus</keyword>
<keyword evidence="8" id="KW-1185">Reference proteome</keyword>
<keyword evidence="2" id="KW-0663">Pyridoxal phosphate</keyword>
<accession>A0A0K9P1H0</accession>
<proteinExistence type="predicted"/>
<comment type="subcellular location">
    <subcellularLocation>
        <location evidence="1">Nucleus</location>
    </subcellularLocation>
</comment>
<keyword evidence="5" id="KW-0804">Transcription</keyword>
<evidence type="ECO:0000256" key="3">
    <source>
        <dbReference type="ARBA" id="ARBA00023015"/>
    </source>
</evidence>
<dbReference type="SUPFAM" id="SSF101936">
    <property type="entry name" value="DNA-binding pseudobarrel domain"/>
    <property type="match status" value="1"/>
</dbReference>
<organism evidence="7 8">
    <name type="scientific">Zostera marina</name>
    <name type="common">Eelgrass</name>
    <dbReference type="NCBI Taxonomy" id="29655"/>
    <lineage>
        <taxon>Eukaryota</taxon>
        <taxon>Viridiplantae</taxon>
        <taxon>Streptophyta</taxon>
        <taxon>Embryophyta</taxon>
        <taxon>Tracheophyta</taxon>
        <taxon>Spermatophyta</taxon>
        <taxon>Magnoliopsida</taxon>
        <taxon>Liliopsida</taxon>
        <taxon>Zosteraceae</taxon>
        <taxon>Zostera</taxon>
    </lineage>
</organism>
<evidence type="ECO:0000256" key="5">
    <source>
        <dbReference type="ARBA" id="ARBA00023163"/>
    </source>
</evidence>
<dbReference type="InterPro" id="IPR015300">
    <property type="entry name" value="DNA-bd_pseudobarrel_sf"/>
</dbReference>
<dbReference type="GO" id="GO:0005634">
    <property type="term" value="C:nucleus"/>
    <property type="evidence" value="ECO:0007669"/>
    <property type="project" value="UniProtKB-SubCell"/>
</dbReference>
<evidence type="ECO:0000256" key="1">
    <source>
        <dbReference type="ARBA" id="ARBA00004123"/>
    </source>
</evidence>
<dbReference type="PANTHER" id="PTHR43092:SF2">
    <property type="entry name" value="HERCYNYLCYSTEINE SULFOXIDE LYASE"/>
    <property type="match status" value="1"/>
</dbReference>
<evidence type="ECO:0000256" key="6">
    <source>
        <dbReference type="ARBA" id="ARBA00023242"/>
    </source>
</evidence>
<evidence type="ECO:0000256" key="2">
    <source>
        <dbReference type="ARBA" id="ARBA00022898"/>
    </source>
</evidence>
<keyword evidence="3" id="KW-0805">Transcription regulation</keyword>
<dbReference type="GO" id="GO:0003677">
    <property type="term" value="F:DNA binding"/>
    <property type="evidence" value="ECO:0007669"/>
    <property type="project" value="UniProtKB-KW"/>
</dbReference>
<comment type="caution">
    <text evidence="7">The sequence shown here is derived from an EMBL/GenBank/DDBJ whole genome shotgun (WGS) entry which is preliminary data.</text>
</comment>
<keyword evidence="4" id="KW-0238">DNA-binding</keyword>
<dbReference type="OrthoDB" id="1722634at2759"/>
<reference evidence="8" key="1">
    <citation type="journal article" date="2016" name="Nature">
        <title>The genome of the seagrass Zostera marina reveals angiosperm adaptation to the sea.</title>
        <authorList>
            <person name="Olsen J.L."/>
            <person name="Rouze P."/>
            <person name="Verhelst B."/>
            <person name="Lin Y.-C."/>
            <person name="Bayer T."/>
            <person name="Collen J."/>
            <person name="Dattolo E."/>
            <person name="De Paoli E."/>
            <person name="Dittami S."/>
            <person name="Maumus F."/>
            <person name="Michel G."/>
            <person name="Kersting A."/>
            <person name="Lauritano C."/>
            <person name="Lohaus R."/>
            <person name="Toepel M."/>
            <person name="Tonon T."/>
            <person name="Vanneste K."/>
            <person name="Amirebrahimi M."/>
            <person name="Brakel J."/>
            <person name="Bostroem C."/>
            <person name="Chovatia M."/>
            <person name="Grimwood J."/>
            <person name="Jenkins J.W."/>
            <person name="Jueterbock A."/>
            <person name="Mraz A."/>
            <person name="Stam W.T."/>
            <person name="Tice H."/>
            <person name="Bornberg-Bauer E."/>
            <person name="Green P.J."/>
            <person name="Pearson G.A."/>
            <person name="Procaccini G."/>
            <person name="Duarte C.M."/>
            <person name="Schmutz J."/>
            <person name="Reusch T.B.H."/>
            <person name="Van de Peer Y."/>
        </authorList>
    </citation>
    <scope>NUCLEOTIDE SEQUENCE [LARGE SCALE GENOMIC DNA]</scope>
    <source>
        <strain evidence="8">cv. Finnish</strain>
    </source>
</reference>
<dbReference type="EMBL" id="LFYR01001415">
    <property type="protein sequence ID" value="KMZ62072.1"/>
    <property type="molecule type" value="Genomic_DNA"/>
</dbReference>
<sequence>MLHYAYGSVKKSINAYMTKAGGHVIEVQLHFPIISNKEIMMELGKRNGRKVRMAVIDHITFMPSVVITVKELTIICRKEGMDQDSGVCGCCSCHGQCGGQPHRNSLTTGWNAFVKKKKLVSGNVVLFLRGVDGELRLGIRRASQFKKNMLFSVHYG</sequence>